<dbReference type="InterPro" id="IPR000157">
    <property type="entry name" value="TIR_dom"/>
</dbReference>
<evidence type="ECO:0000313" key="7">
    <source>
        <dbReference type="Proteomes" id="UP000029868"/>
    </source>
</evidence>
<dbReference type="PROSITE" id="PS50104">
    <property type="entry name" value="TIR"/>
    <property type="match status" value="1"/>
</dbReference>
<dbReference type="InterPro" id="IPR050349">
    <property type="entry name" value="WD_LIS1/nudF_dynein_reg"/>
</dbReference>
<feature type="repeat" description="WD" evidence="3">
    <location>
        <begin position="1143"/>
        <end position="1175"/>
    </location>
</feature>
<protein>
    <submittedName>
        <fullName evidence="6">TIR protein</fullName>
    </submittedName>
</protein>
<dbReference type="SMART" id="SM00255">
    <property type="entry name" value="TIR"/>
    <property type="match status" value="1"/>
</dbReference>
<dbReference type="Pfam" id="PF00400">
    <property type="entry name" value="WD40"/>
    <property type="match status" value="2"/>
</dbReference>
<evidence type="ECO:0000256" key="4">
    <source>
        <dbReference type="SAM" id="Coils"/>
    </source>
</evidence>
<dbReference type="SMART" id="SM00320">
    <property type="entry name" value="WD40"/>
    <property type="match status" value="3"/>
</dbReference>
<dbReference type="InterPro" id="IPR015943">
    <property type="entry name" value="WD40/YVTN_repeat-like_dom_sf"/>
</dbReference>
<keyword evidence="4" id="KW-0175">Coiled coil</keyword>
<dbReference type="RefSeq" id="WP_033084200.1">
    <property type="nucleotide sequence ID" value="NZ_JQEC01000070.1"/>
</dbReference>
<feature type="repeat" description="WD" evidence="3">
    <location>
        <begin position="927"/>
        <end position="968"/>
    </location>
</feature>
<dbReference type="OrthoDB" id="500003at2"/>
<dbReference type="Gene3D" id="3.40.50.450">
    <property type="match status" value="1"/>
</dbReference>
<sequence>MNVFLGGTCNNSRWREWLMPQLTVDYFNPVVTQWHEDCLARELEAKQAADFWLFVLTPKIEGYYSLAEVVDTSYKHTDRTIFCILDEDEGLRFNKQQLTVLQTIGETIEANGSLWFHSLEQIRDFFNADVSPQLLPFKQDTFDVFISYGRRHSKNFAVQLREALIRKGYSVWLDKENIALAVDFQQQIDEGIRHAANFCFIISPHAVHSEYCRKELNKAKEFNKRIIPIHHVDMGDSFDDIPADIMRLNWLLFDQTELFDPMLNQFVNMLEQDKTLVNPHCQLLFQADQWQNAGKNSELLLYGEEMAAATSWLQNISQRRDVEIVPLAEHTQFINASQYFSVDTQAQVCIVYASNFKQRQQELEYQLICCGFIVCSNVIDTGPNVTLEKQTETMLKKSVNIVLMLPEQTVGNIWQQIQAFIEQQQKRYFTLISTNSNATGNGSDFNTVIKLATNDETSALVDALIEHLTIDHDYLCLRNDLYCRAIQWFEFQTDAALLTLQESGEYSDFLTLSANKGVLGAPAKLTEFISISGEHRQETGNHNNIDIYICFSQEDNNFVRRLSRRLRELNKTSYGYYVATTDSDEVSEAVKNEIANAKFVFFIVPRQACKVVSSWLAAAENLGKHIIPLRLERFSNLNYAAEYQKYHAQTIVVDELLEFSMAEIVNALNTNDEHLESHRYWLQKKQLWQQNNSNSEFLLGSKESLFASKWLETAISHDHEPAPTGTQVEFINASQQYVSATLAKGKRNQQRLKTFSILSSFLCGLSLILLFNLYTQSNRLAQETKIAKHERANALKQEHLAQIERDNAVKQGELAQKERDNAMAQEYIAQKERDNAKQQEKRAIKNKEQADQSALIAKVEQEKAQRLQSIAEAEALVYQAKMHQEPRQQLTMALNAYHVLKQNGGNTNNNILFNLLYQQQKNGLAVLKGHQSSVKYLAFEKNKQQLISIDVNNTLYLWQVSTARNIKPIYQNKLSFVVKQIALNLHDRHNIKLLLLSQSGQLFHWSLEPKSEITQFENLNFKVDRISLLNNDNLWLQGEKHLYQYDVIEQNWQKQAIEVNKSTLVFLNKDANEVVTQHQGIVKLWRRDSLFDPFKSYWSVPQKSLISQVIFVQKHHVIIAGDEQGWFYQYPITAKDENKADIFRAHDHQLVASIFSSQSNSIISASLNGTIKLWQPGKALSKHSPIQFTHSQWIHSLTLAAIGEYTFIFAGTESGDIKLYPGQIDSLIDHGIEFLAANNLKEAL</sequence>
<dbReference type="InterPro" id="IPR001680">
    <property type="entry name" value="WD40_rpt"/>
</dbReference>
<feature type="domain" description="TIR" evidence="5">
    <location>
        <begin position="140"/>
        <end position="274"/>
    </location>
</feature>
<evidence type="ECO:0000256" key="2">
    <source>
        <dbReference type="ARBA" id="ARBA00022737"/>
    </source>
</evidence>
<dbReference type="PATRIC" id="fig|28229.3.peg.4262"/>
<dbReference type="AlphaFoldDB" id="A0A099KEA9"/>
<dbReference type="Pfam" id="PF13676">
    <property type="entry name" value="TIR_2"/>
    <property type="match status" value="1"/>
</dbReference>
<name>A0A099KEA9_COLPS</name>
<dbReference type="SUPFAM" id="SSF50978">
    <property type="entry name" value="WD40 repeat-like"/>
    <property type="match status" value="1"/>
</dbReference>
<gene>
    <name evidence="6" type="ORF">GAB14E_4286</name>
</gene>
<dbReference type="SUPFAM" id="SSF52200">
    <property type="entry name" value="Toll/Interleukin receptor TIR domain"/>
    <property type="match status" value="2"/>
</dbReference>
<dbReference type="PROSITE" id="PS50294">
    <property type="entry name" value="WD_REPEATS_REGION"/>
    <property type="match status" value="2"/>
</dbReference>
<dbReference type="Gene3D" id="3.40.50.10140">
    <property type="entry name" value="Toll/interleukin-1 receptor homology (TIR) domain"/>
    <property type="match status" value="1"/>
</dbReference>
<dbReference type="EMBL" id="JQEC01000070">
    <property type="protein sequence ID" value="KGJ87953.1"/>
    <property type="molecule type" value="Genomic_DNA"/>
</dbReference>
<proteinExistence type="predicted"/>
<keyword evidence="2" id="KW-0677">Repeat</keyword>
<comment type="caution">
    <text evidence="6">The sequence shown here is derived from an EMBL/GenBank/DDBJ whole genome shotgun (WGS) entry which is preliminary data.</text>
</comment>
<evidence type="ECO:0000313" key="6">
    <source>
        <dbReference type="EMBL" id="KGJ87953.1"/>
    </source>
</evidence>
<evidence type="ECO:0000259" key="5">
    <source>
        <dbReference type="PROSITE" id="PS50104"/>
    </source>
</evidence>
<accession>A0A099KEA9</accession>
<dbReference type="InterPro" id="IPR039470">
    <property type="entry name" value="Nuc_deoxyri_tr2"/>
</dbReference>
<feature type="coiled-coil region" evidence="4">
    <location>
        <begin position="786"/>
        <end position="876"/>
    </location>
</feature>
<dbReference type="PROSITE" id="PS50082">
    <property type="entry name" value="WD_REPEATS_2"/>
    <property type="match status" value="2"/>
</dbReference>
<dbReference type="PANTHER" id="PTHR44129">
    <property type="entry name" value="WD REPEAT-CONTAINING PROTEIN POP1"/>
    <property type="match status" value="1"/>
</dbReference>
<keyword evidence="1 3" id="KW-0853">WD repeat</keyword>
<reference evidence="6 7" key="1">
    <citation type="submission" date="2014-08" db="EMBL/GenBank/DDBJ databases">
        <title>Genomic and Phenotypic Diversity of Colwellia psychrerythraea strains from Disparate Marine Basins.</title>
        <authorList>
            <person name="Techtmann S.M."/>
            <person name="Stelling S.C."/>
            <person name="Utturkar S.M."/>
            <person name="Alshibli N."/>
            <person name="Harris A."/>
            <person name="Brown S.D."/>
            <person name="Hazen T.C."/>
        </authorList>
    </citation>
    <scope>NUCLEOTIDE SEQUENCE [LARGE SCALE GENOMIC DNA]</scope>
    <source>
        <strain evidence="6 7">GAB14E</strain>
    </source>
</reference>
<dbReference type="Pfam" id="PF15891">
    <property type="entry name" value="Nuc_deoxyri_tr2"/>
    <property type="match status" value="1"/>
</dbReference>
<dbReference type="InterPro" id="IPR036322">
    <property type="entry name" value="WD40_repeat_dom_sf"/>
</dbReference>
<dbReference type="Gene3D" id="2.130.10.10">
    <property type="entry name" value="YVTN repeat-like/Quinoprotein amine dehydrogenase"/>
    <property type="match status" value="2"/>
</dbReference>
<evidence type="ECO:0000256" key="3">
    <source>
        <dbReference type="PROSITE-ProRule" id="PRU00221"/>
    </source>
</evidence>
<dbReference type="InterPro" id="IPR035897">
    <property type="entry name" value="Toll_tir_struct_dom_sf"/>
</dbReference>
<evidence type="ECO:0000256" key="1">
    <source>
        <dbReference type="ARBA" id="ARBA00022574"/>
    </source>
</evidence>
<dbReference type="GO" id="GO:0007165">
    <property type="term" value="P:signal transduction"/>
    <property type="evidence" value="ECO:0007669"/>
    <property type="project" value="InterPro"/>
</dbReference>
<organism evidence="6 7">
    <name type="scientific">Colwellia psychrerythraea</name>
    <name type="common">Vibrio psychroerythus</name>
    <dbReference type="NCBI Taxonomy" id="28229"/>
    <lineage>
        <taxon>Bacteria</taxon>
        <taxon>Pseudomonadati</taxon>
        <taxon>Pseudomonadota</taxon>
        <taxon>Gammaproteobacteria</taxon>
        <taxon>Alteromonadales</taxon>
        <taxon>Colwelliaceae</taxon>
        <taxon>Colwellia</taxon>
    </lineage>
</organism>
<dbReference type="Proteomes" id="UP000029868">
    <property type="component" value="Unassembled WGS sequence"/>
</dbReference>